<evidence type="ECO:0000256" key="2">
    <source>
        <dbReference type="ARBA" id="ARBA00023015"/>
    </source>
</evidence>
<dbReference type="KEGG" id="sct:SCAT_0506"/>
<dbReference type="RefSeq" id="WP_014141282.1">
    <property type="nucleotide sequence ID" value="NC_016111.1"/>
</dbReference>
<accession>F8JRX7</accession>
<evidence type="ECO:0000313" key="8">
    <source>
        <dbReference type="EMBL" id="AEW92888.1"/>
    </source>
</evidence>
<dbReference type="InterPro" id="IPR036388">
    <property type="entry name" value="WH-like_DNA-bd_sf"/>
</dbReference>
<dbReference type="SMART" id="SM00862">
    <property type="entry name" value="Trans_reg_C"/>
    <property type="match status" value="1"/>
</dbReference>
<dbReference type="Gene3D" id="1.10.10.10">
    <property type="entry name" value="Winged helix-like DNA-binding domain superfamily/Winged helix DNA-binding domain"/>
    <property type="match status" value="1"/>
</dbReference>
<reference evidence="9" key="1">
    <citation type="submission" date="2011-12" db="EMBL/GenBank/DDBJ databases">
        <title>Complete genome sequence of Streptomyces cattleya strain DSM 46488.</title>
        <authorList>
            <person name="Ou H.-Y."/>
            <person name="Li P."/>
            <person name="Zhao C."/>
            <person name="O'Hagan D."/>
            <person name="Deng Z."/>
        </authorList>
    </citation>
    <scope>NUCLEOTIDE SEQUENCE [LARGE SCALE GENOMIC DNA]</scope>
    <source>
        <strain evidence="9">ATCC 35852 / DSM 46488 / JCM 4925 / NBRC 14057 / NRRL 8057</strain>
    </source>
</reference>
<evidence type="ECO:0000256" key="4">
    <source>
        <dbReference type="ARBA" id="ARBA00023163"/>
    </source>
</evidence>
<dbReference type="GO" id="GO:0000156">
    <property type="term" value="F:phosphorelay response regulator activity"/>
    <property type="evidence" value="ECO:0007669"/>
    <property type="project" value="TreeGrafter"/>
</dbReference>
<dbReference type="SUPFAM" id="SSF46894">
    <property type="entry name" value="C-terminal effector domain of the bipartite response regulators"/>
    <property type="match status" value="1"/>
</dbReference>
<dbReference type="CDD" id="cd00383">
    <property type="entry name" value="trans_reg_C"/>
    <property type="match status" value="1"/>
</dbReference>
<evidence type="ECO:0000256" key="6">
    <source>
        <dbReference type="SAM" id="MobiDB-lite"/>
    </source>
</evidence>
<evidence type="ECO:0000259" key="7">
    <source>
        <dbReference type="PROSITE" id="PS51755"/>
    </source>
</evidence>
<keyword evidence="4" id="KW-0804">Transcription</keyword>
<dbReference type="KEGG" id="scy:SCATT_05170"/>
<keyword evidence="3 5" id="KW-0238">DNA-binding</keyword>
<keyword evidence="2" id="KW-0805">Transcription regulation</keyword>
<dbReference type="STRING" id="1003195.SCATT_05170"/>
<organism evidence="8 9">
    <name type="scientific">Streptantibioticus cattleyicolor (strain ATCC 35852 / DSM 46488 / JCM 4925 / NBRC 14057 / NRRL 8057)</name>
    <name type="common">Streptomyces cattleya</name>
    <dbReference type="NCBI Taxonomy" id="1003195"/>
    <lineage>
        <taxon>Bacteria</taxon>
        <taxon>Bacillati</taxon>
        <taxon>Actinomycetota</taxon>
        <taxon>Actinomycetes</taxon>
        <taxon>Kitasatosporales</taxon>
        <taxon>Streptomycetaceae</taxon>
        <taxon>Streptantibioticus</taxon>
    </lineage>
</organism>
<evidence type="ECO:0000256" key="3">
    <source>
        <dbReference type="ARBA" id="ARBA00023125"/>
    </source>
</evidence>
<evidence type="ECO:0000313" key="9">
    <source>
        <dbReference type="Proteomes" id="UP000007842"/>
    </source>
</evidence>
<dbReference type="GO" id="GO:0000976">
    <property type="term" value="F:transcription cis-regulatory region binding"/>
    <property type="evidence" value="ECO:0007669"/>
    <property type="project" value="TreeGrafter"/>
</dbReference>
<evidence type="ECO:0000256" key="5">
    <source>
        <dbReference type="PROSITE-ProRule" id="PRU01091"/>
    </source>
</evidence>
<dbReference type="GO" id="GO:0005829">
    <property type="term" value="C:cytosol"/>
    <property type="evidence" value="ECO:0007669"/>
    <property type="project" value="TreeGrafter"/>
</dbReference>
<gene>
    <name evidence="8" type="ordered locus">SCATT_05170</name>
</gene>
<dbReference type="GO" id="GO:0006355">
    <property type="term" value="P:regulation of DNA-templated transcription"/>
    <property type="evidence" value="ECO:0007669"/>
    <property type="project" value="InterPro"/>
</dbReference>
<dbReference type="InterPro" id="IPR016032">
    <property type="entry name" value="Sig_transdc_resp-reg_C-effctor"/>
</dbReference>
<feature type="compositionally biased region" description="Low complexity" evidence="6">
    <location>
        <begin position="36"/>
        <end position="49"/>
    </location>
</feature>
<dbReference type="Proteomes" id="UP000007842">
    <property type="component" value="Chromosome"/>
</dbReference>
<evidence type="ECO:0000256" key="1">
    <source>
        <dbReference type="ARBA" id="ARBA00022553"/>
    </source>
</evidence>
<dbReference type="eggNOG" id="COG0745">
    <property type="taxonomic scope" value="Bacteria"/>
</dbReference>
<dbReference type="PATRIC" id="fig|1003195.11.peg.2135"/>
<feature type="DNA-binding region" description="OmpR/PhoB-type" evidence="5">
    <location>
        <begin position="39"/>
        <end position="138"/>
    </location>
</feature>
<dbReference type="InterPro" id="IPR039420">
    <property type="entry name" value="WalR-like"/>
</dbReference>
<dbReference type="PANTHER" id="PTHR48111:SF4">
    <property type="entry name" value="DNA-BINDING DUAL TRANSCRIPTIONAL REGULATOR OMPR"/>
    <property type="match status" value="1"/>
</dbReference>
<dbReference type="GO" id="GO:0032993">
    <property type="term" value="C:protein-DNA complex"/>
    <property type="evidence" value="ECO:0007669"/>
    <property type="project" value="TreeGrafter"/>
</dbReference>
<dbReference type="EMBL" id="CP003219">
    <property type="protein sequence ID" value="AEW92888.1"/>
    <property type="molecule type" value="Genomic_DNA"/>
</dbReference>
<dbReference type="OrthoDB" id="8927943at2"/>
<feature type="region of interest" description="Disordered" evidence="6">
    <location>
        <begin position="1"/>
        <end position="49"/>
    </location>
</feature>
<dbReference type="Pfam" id="PF00486">
    <property type="entry name" value="Trans_reg_C"/>
    <property type="match status" value="1"/>
</dbReference>
<dbReference type="PANTHER" id="PTHR48111">
    <property type="entry name" value="REGULATOR OF RPOS"/>
    <property type="match status" value="1"/>
</dbReference>
<proteinExistence type="predicted"/>
<dbReference type="AlphaFoldDB" id="F8JRX7"/>
<dbReference type="PROSITE" id="PS51755">
    <property type="entry name" value="OMPR_PHOB"/>
    <property type="match status" value="1"/>
</dbReference>
<keyword evidence="1" id="KW-0597">Phosphoprotein</keyword>
<dbReference type="InterPro" id="IPR001867">
    <property type="entry name" value="OmpR/PhoB-type_DNA-bd"/>
</dbReference>
<name>F8JRX7_STREN</name>
<sequence>MPVRYPRASHTHHREEQGRCPAPAQPPAPGRTAPSATGTPVPGAGQGPVVVDTERRVAAVAGRRLTLTYLEFELLAHLVAHPRRVHSREQLMAVVWGQPPVGDTRTVDVHIARLRRKLGPAYRDAIVTVRQVGYTYDPWRRSKTG</sequence>
<feature type="domain" description="OmpR/PhoB-type" evidence="7">
    <location>
        <begin position="39"/>
        <end position="138"/>
    </location>
</feature>
<protein>
    <submittedName>
        <fullName evidence="8">Regulatory protein</fullName>
    </submittedName>
</protein>
<keyword evidence="9" id="KW-1185">Reference proteome</keyword>
<accession>G8WPU9</accession>
<dbReference type="HOGENOM" id="CLU_000445_101_7_11"/>